<evidence type="ECO:0000313" key="1">
    <source>
        <dbReference type="EMBL" id="CAG8688592.1"/>
    </source>
</evidence>
<accession>A0ACA9P3B9</accession>
<name>A0ACA9P3B9_9GLOM</name>
<evidence type="ECO:0000313" key="2">
    <source>
        <dbReference type="Proteomes" id="UP000789525"/>
    </source>
</evidence>
<reference evidence="1" key="1">
    <citation type="submission" date="2021-06" db="EMBL/GenBank/DDBJ databases">
        <authorList>
            <person name="Kallberg Y."/>
            <person name="Tangrot J."/>
            <person name="Rosling A."/>
        </authorList>
    </citation>
    <scope>NUCLEOTIDE SEQUENCE</scope>
    <source>
        <strain evidence="1">CL356</strain>
    </source>
</reference>
<comment type="caution">
    <text evidence="1">The sequence shown here is derived from an EMBL/GenBank/DDBJ whole genome shotgun (WGS) entry which is preliminary data.</text>
</comment>
<dbReference type="Proteomes" id="UP000789525">
    <property type="component" value="Unassembled WGS sequence"/>
</dbReference>
<organism evidence="1 2">
    <name type="scientific">Acaulospora colombiana</name>
    <dbReference type="NCBI Taxonomy" id="27376"/>
    <lineage>
        <taxon>Eukaryota</taxon>
        <taxon>Fungi</taxon>
        <taxon>Fungi incertae sedis</taxon>
        <taxon>Mucoromycota</taxon>
        <taxon>Glomeromycotina</taxon>
        <taxon>Glomeromycetes</taxon>
        <taxon>Diversisporales</taxon>
        <taxon>Acaulosporaceae</taxon>
        <taxon>Acaulospora</taxon>
    </lineage>
</organism>
<keyword evidence="2" id="KW-1185">Reference proteome</keyword>
<dbReference type="EMBL" id="CAJVPT010029002">
    <property type="protein sequence ID" value="CAG8688592.1"/>
    <property type="molecule type" value="Genomic_DNA"/>
</dbReference>
<proteinExistence type="predicted"/>
<gene>
    <name evidence="1" type="ORF">ACOLOM_LOCUS9716</name>
</gene>
<protein>
    <submittedName>
        <fullName evidence="1">9558_t:CDS:1</fullName>
    </submittedName>
</protein>
<sequence length="272" mass="29874">MKKEHLVRQKKTRNAHVEALTYAGTSDKAYFPTQISASCRDHQLARRILLGSGVQDDIAYANERLYGTSASASDGKREENQAVKCQTTQRHLDQSLARRPLPNAIDRDIVDVKNAEIEEVHVPGHGIRPHLTSNFSEGGIQEVSTSNADLEEQASYGYSTAVSASQDPYSLKRGLKTNDEMASLKKSKKKKAEEFYEKQNVLIGDMLRPLEEHVENAKEAERKNRLPCSRLSSLAPSPCSPPPATPSLTQRATSSYGGSTANLPVSTSTHGQ</sequence>